<feature type="region of interest" description="Disordered" evidence="3">
    <location>
        <begin position="656"/>
        <end position="807"/>
    </location>
</feature>
<feature type="compositionally biased region" description="Polar residues" evidence="3">
    <location>
        <begin position="724"/>
        <end position="737"/>
    </location>
</feature>
<gene>
    <name evidence="4" type="ORF">LRAMOSA02747</name>
</gene>
<feature type="compositionally biased region" description="Polar residues" evidence="3">
    <location>
        <begin position="763"/>
        <end position="772"/>
    </location>
</feature>
<dbReference type="InterPro" id="IPR015943">
    <property type="entry name" value="WD40/YVTN_repeat-like_dom_sf"/>
</dbReference>
<feature type="compositionally biased region" description="Polar residues" evidence="3">
    <location>
        <begin position="657"/>
        <end position="688"/>
    </location>
</feature>
<dbReference type="GO" id="GO:0016567">
    <property type="term" value="P:protein ubiquitination"/>
    <property type="evidence" value="ECO:0007669"/>
    <property type="project" value="TreeGrafter"/>
</dbReference>
<comment type="similarity">
    <text evidence="1">Belongs to the WD repeat EIPR1 family.</text>
</comment>
<sequence>MVRITEAELDNKISRSERGRRMPYLSAVCESMGWPIISEGVTEYTKGLRTNCYTIKDERYITSIAMSKELNMLAIGSAYRQTAGGYNLYFVRDTLESTALSLMGPRFELTQVEKMDIPIHVLDWTGSHLLIGSRNGITRLYAVRHDDNTENKLRLILIAEYTAPTKQLSTVGQYVPSNYPINSIIHSASFAPLYSPEYVYEQWQPMSNFGSQQESSEKASSCFLSSFGNHINIWDALSEHAPTLSYKIDEAPLNVANWSPHAPQTLIATGGCDKALKVIDTRVPPSASIVWRAENAHSRPIRDAQFNPFIPYWIGTAGEDCLAQVFDLRSTYHAPVARIAGHESIVRSLSWSNMRPENFMTTSNDGTMRMWMLTRDSISLADAHARTAKWSKMDTPPSSIRPDQKALWQRWLHSSVPAPWSEYNKHQYYDDEDDPWGNSLYGEPDTMMVPSAIGIGEWGRQVNLPVFVGEDLETANGSVCRASKSRISGYYGITDRGQVLAQTIRLEDHENLKFKFRFDKKTDPIARQIEYDIFVRHIEDAREELEKLKQVELDDPDQARQRHTQVDYFEDCMQVLPPIPKEAWSMDSIPSEAECKRRLWTDEDRWELAVSVFQRDLDYWTYRIPPGYETLHGFPLDGKYMTANTAAEVERPLSLTPEYSDNNADSTPLSTSPSVQNDDSTRDQSLSPIPSRDSLRSPKHSPSFKSLTSSLRSTPTSPTTSSSAAHSNATLETSTSPHQRHGLQRLATRSKTLRRMFTKRSKSSPTSATSEQAPPLPVKSEQEENEVVPDPPRRQRTIRRNALFGPS</sequence>
<dbReference type="SMART" id="SM00320">
    <property type="entry name" value="WD40"/>
    <property type="match status" value="3"/>
</dbReference>
<evidence type="ECO:0000256" key="1">
    <source>
        <dbReference type="ARBA" id="ARBA00005672"/>
    </source>
</evidence>
<protein>
    <submittedName>
        <fullName evidence="4">Uncharacterized protein</fullName>
    </submittedName>
</protein>
<dbReference type="PROSITE" id="PS50082">
    <property type="entry name" value="WD_REPEATS_2"/>
    <property type="match status" value="1"/>
</dbReference>
<dbReference type="InterPro" id="IPR001680">
    <property type="entry name" value="WD40_rpt"/>
</dbReference>
<feature type="compositionally biased region" description="Basic residues" evidence="3">
    <location>
        <begin position="751"/>
        <end position="762"/>
    </location>
</feature>
<dbReference type="AlphaFoldDB" id="A0A077WRX6"/>
<dbReference type="Gene3D" id="2.130.10.10">
    <property type="entry name" value="YVTN repeat-like/Quinoprotein amine dehydrogenase"/>
    <property type="match status" value="1"/>
</dbReference>
<keyword evidence="2" id="KW-0853">WD repeat</keyword>
<dbReference type="PANTHER" id="PTHR14205">
    <property type="entry name" value="WD-REPEAT PROTEIN"/>
    <property type="match status" value="1"/>
</dbReference>
<evidence type="ECO:0000256" key="3">
    <source>
        <dbReference type="SAM" id="MobiDB-lite"/>
    </source>
</evidence>
<feature type="compositionally biased region" description="Low complexity" evidence="3">
    <location>
        <begin position="706"/>
        <end position="723"/>
    </location>
</feature>
<dbReference type="PANTHER" id="PTHR14205:SF15">
    <property type="entry name" value="EARP AND GARP COMPLEX-INTERACTING PROTEIN 1"/>
    <property type="match status" value="1"/>
</dbReference>
<accession>A0A077WRX6</accession>
<feature type="repeat" description="WD" evidence="2">
    <location>
        <begin position="339"/>
        <end position="371"/>
    </location>
</feature>
<reference evidence="4" key="1">
    <citation type="journal article" date="2014" name="Genome Announc.">
        <title>De novo whole-genome sequence and genome annotation of Lichtheimia ramosa.</title>
        <authorList>
            <person name="Linde J."/>
            <person name="Schwartze V."/>
            <person name="Binder U."/>
            <person name="Lass-Florl C."/>
            <person name="Voigt K."/>
            <person name="Horn F."/>
        </authorList>
    </citation>
    <scope>NUCLEOTIDE SEQUENCE</scope>
    <source>
        <strain evidence="4">JMRC FSU:6197</strain>
    </source>
</reference>
<evidence type="ECO:0000256" key="2">
    <source>
        <dbReference type="PROSITE-ProRule" id="PRU00221"/>
    </source>
</evidence>
<evidence type="ECO:0000313" key="4">
    <source>
        <dbReference type="EMBL" id="CDS10070.1"/>
    </source>
</evidence>
<dbReference type="InterPro" id="IPR040323">
    <property type="entry name" value="EIPR1"/>
</dbReference>
<name>A0A077WRX6_9FUNG</name>
<dbReference type="EMBL" id="LK023335">
    <property type="protein sequence ID" value="CDS10070.1"/>
    <property type="molecule type" value="Genomic_DNA"/>
</dbReference>
<dbReference type="Pfam" id="PF00400">
    <property type="entry name" value="WD40"/>
    <property type="match status" value="1"/>
</dbReference>
<organism evidence="4">
    <name type="scientific">Lichtheimia ramosa</name>
    <dbReference type="NCBI Taxonomy" id="688394"/>
    <lineage>
        <taxon>Eukaryota</taxon>
        <taxon>Fungi</taxon>
        <taxon>Fungi incertae sedis</taxon>
        <taxon>Mucoromycota</taxon>
        <taxon>Mucoromycotina</taxon>
        <taxon>Mucoromycetes</taxon>
        <taxon>Mucorales</taxon>
        <taxon>Lichtheimiaceae</taxon>
        <taxon>Lichtheimia</taxon>
    </lineage>
</organism>
<dbReference type="InterPro" id="IPR036322">
    <property type="entry name" value="WD40_repeat_dom_sf"/>
</dbReference>
<dbReference type="SUPFAM" id="SSF50978">
    <property type="entry name" value="WD40 repeat-like"/>
    <property type="match status" value="1"/>
</dbReference>
<dbReference type="OrthoDB" id="361494at2759"/>
<dbReference type="PROSITE" id="PS50294">
    <property type="entry name" value="WD_REPEATS_REGION"/>
    <property type="match status" value="1"/>
</dbReference>
<proteinExistence type="inferred from homology"/>